<gene>
    <name evidence="1" type="ORF">GOC77_01150</name>
</gene>
<name>A0A847UF81_HALAR</name>
<dbReference type="AlphaFoldDB" id="A0A847UF81"/>
<protein>
    <submittedName>
        <fullName evidence="1">Uncharacterized protein</fullName>
    </submittedName>
</protein>
<evidence type="ECO:0000313" key="1">
    <source>
        <dbReference type="EMBL" id="NLV11899.1"/>
    </source>
</evidence>
<organism evidence="1 2">
    <name type="scientific">Haloarcula argentinensis</name>
    <dbReference type="NCBI Taxonomy" id="43776"/>
    <lineage>
        <taxon>Archaea</taxon>
        <taxon>Methanobacteriati</taxon>
        <taxon>Methanobacteriota</taxon>
        <taxon>Stenosarchaea group</taxon>
        <taxon>Halobacteria</taxon>
        <taxon>Halobacteriales</taxon>
        <taxon>Haloarculaceae</taxon>
        <taxon>Haloarcula</taxon>
    </lineage>
</organism>
<accession>A0A847UF81</accession>
<proteinExistence type="predicted"/>
<evidence type="ECO:0000313" key="2">
    <source>
        <dbReference type="Proteomes" id="UP000641625"/>
    </source>
</evidence>
<sequence>MHIHSDDSNEVDAERRYDRVLSAIYHKTSPMQRPGVTPKKIYLSLVAHGSYDRAGVKASLQAALDNDGAIAYKDEDGQLRFALLTDDSVDRLVAEYPEVASHETIREFRGDT</sequence>
<dbReference type="Proteomes" id="UP000641625">
    <property type="component" value="Unassembled WGS sequence"/>
</dbReference>
<reference evidence="1" key="1">
    <citation type="submission" date="2019-12" db="EMBL/GenBank/DDBJ databases">
        <title>Whole genome sequencing of Haloarcula argentinensis strain pws5.</title>
        <authorList>
            <person name="Verma D.K."/>
            <person name="Gopal K."/>
            <person name="Prasad E.S."/>
        </authorList>
    </citation>
    <scope>NUCLEOTIDE SEQUENCE</scope>
    <source>
        <strain evidence="1">Pws5</strain>
    </source>
</reference>
<dbReference type="EMBL" id="WOWA01000002">
    <property type="protein sequence ID" value="NLV11899.1"/>
    <property type="molecule type" value="Genomic_DNA"/>
</dbReference>
<comment type="caution">
    <text evidence="1">The sequence shown here is derived from an EMBL/GenBank/DDBJ whole genome shotgun (WGS) entry which is preliminary data.</text>
</comment>
<dbReference type="RefSeq" id="WP_170095629.1">
    <property type="nucleotide sequence ID" value="NZ_WOWA01000002.1"/>
</dbReference>